<sequence length="182" mass="19791">MSKYSSGHGGRLGEAVRILKADPHAAGGGTTEDENTRRVCRRATYGRPGNRTGEARMTGRDASTDTLRVSMEWICCEAKRCDWQKQFVTCYAASQSCPEASRRPVRPGIGSRAVDRQGMRSILKAGERNHGKRPAVQNRAGLGVRPLIQTLYLLLPGLALIGVTLFPVGIPDERFGGQEAPL</sequence>
<name>K4LEL5_THEPS</name>
<dbReference type="EMBL" id="CP003732">
    <property type="protein sequence ID" value="AFV11268.1"/>
    <property type="molecule type" value="Genomic_DNA"/>
</dbReference>
<dbReference type="Proteomes" id="UP000000467">
    <property type="component" value="Chromosome"/>
</dbReference>
<dbReference type="KEGG" id="tpz:Tph_c10460"/>
<proteinExistence type="predicted"/>
<feature type="region of interest" description="Disordered" evidence="1">
    <location>
        <begin position="22"/>
        <end position="61"/>
    </location>
</feature>
<evidence type="ECO:0000313" key="3">
    <source>
        <dbReference type="EMBL" id="AFV11268.1"/>
    </source>
</evidence>
<evidence type="ECO:0000313" key="4">
    <source>
        <dbReference type="Proteomes" id="UP000000467"/>
    </source>
</evidence>
<organism evidence="3 4">
    <name type="scientific">Thermacetogenium phaeum (strain ATCC BAA-254 / DSM 26808 / PB)</name>
    <dbReference type="NCBI Taxonomy" id="1089553"/>
    <lineage>
        <taxon>Bacteria</taxon>
        <taxon>Bacillati</taxon>
        <taxon>Bacillota</taxon>
        <taxon>Clostridia</taxon>
        <taxon>Thermoanaerobacterales</taxon>
        <taxon>Thermoanaerobacteraceae</taxon>
        <taxon>Thermacetogenium</taxon>
    </lineage>
</organism>
<dbReference type="HOGENOM" id="CLU_1481321_0_0_9"/>
<protein>
    <submittedName>
        <fullName evidence="3">Putative membrane protein</fullName>
    </submittedName>
</protein>
<evidence type="ECO:0000256" key="2">
    <source>
        <dbReference type="SAM" id="Phobius"/>
    </source>
</evidence>
<keyword evidence="2" id="KW-0812">Transmembrane</keyword>
<keyword evidence="4" id="KW-1185">Reference proteome</keyword>
<keyword evidence="2" id="KW-0472">Membrane</keyword>
<dbReference type="AlphaFoldDB" id="K4LEL5"/>
<evidence type="ECO:0000256" key="1">
    <source>
        <dbReference type="SAM" id="MobiDB-lite"/>
    </source>
</evidence>
<gene>
    <name evidence="3" type="ordered locus">Tph_c10460</name>
</gene>
<reference evidence="3 4" key="1">
    <citation type="journal article" date="2012" name="BMC Genomics">
        <title>Genome-guided analysis of physiological and morphological traits of the fermentative acetate oxidizer Thermacetogenium phaeum.</title>
        <authorList>
            <person name="Oehler D."/>
            <person name="Poehlein A."/>
            <person name="Leimbach A."/>
            <person name="Muller N."/>
            <person name="Daniel R."/>
            <person name="Gottschalk G."/>
            <person name="Schink B."/>
        </authorList>
    </citation>
    <scope>NUCLEOTIDE SEQUENCE [LARGE SCALE GENOMIC DNA]</scope>
    <source>
        <strain evidence="4">ATCC BAA-254 / DSM 26808 / PB</strain>
    </source>
</reference>
<keyword evidence="2" id="KW-1133">Transmembrane helix</keyword>
<accession>K4LEL5</accession>
<dbReference type="STRING" id="1089553.Tph_c10460"/>
<feature type="transmembrane region" description="Helical" evidence="2">
    <location>
        <begin position="151"/>
        <end position="170"/>
    </location>
</feature>